<name>A0A195BJI2_9HYME</name>
<reference evidence="1 2" key="1">
    <citation type="submission" date="2015-09" db="EMBL/GenBank/DDBJ databases">
        <title>Atta colombica WGS genome.</title>
        <authorList>
            <person name="Nygaard S."/>
            <person name="Hu H."/>
            <person name="Boomsma J."/>
            <person name="Zhang G."/>
        </authorList>
    </citation>
    <scope>NUCLEOTIDE SEQUENCE [LARGE SCALE GENOMIC DNA]</scope>
    <source>
        <strain evidence="1">Treedump-2</strain>
        <tissue evidence="1">Whole body</tissue>
    </source>
</reference>
<protein>
    <submittedName>
        <fullName evidence="1">Uncharacterized protein</fullName>
    </submittedName>
</protein>
<proteinExistence type="predicted"/>
<sequence>MVQGVIAVGQRGRLKKKYEHNFYCCYRLLVEGWSSETIMIWRLIDLNWY</sequence>
<gene>
    <name evidence="1" type="ORF">ALC53_04589</name>
</gene>
<dbReference type="EMBL" id="KQ976453">
    <property type="protein sequence ID" value="KYM85346.1"/>
    <property type="molecule type" value="Genomic_DNA"/>
</dbReference>
<organism evidence="1 2">
    <name type="scientific">Atta colombica</name>
    <dbReference type="NCBI Taxonomy" id="520822"/>
    <lineage>
        <taxon>Eukaryota</taxon>
        <taxon>Metazoa</taxon>
        <taxon>Ecdysozoa</taxon>
        <taxon>Arthropoda</taxon>
        <taxon>Hexapoda</taxon>
        <taxon>Insecta</taxon>
        <taxon>Pterygota</taxon>
        <taxon>Neoptera</taxon>
        <taxon>Endopterygota</taxon>
        <taxon>Hymenoptera</taxon>
        <taxon>Apocrita</taxon>
        <taxon>Aculeata</taxon>
        <taxon>Formicoidea</taxon>
        <taxon>Formicidae</taxon>
        <taxon>Myrmicinae</taxon>
        <taxon>Atta</taxon>
    </lineage>
</organism>
<dbReference type="Proteomes" id="UP000078540">
    <property type="component" value="Unassembled WGS sequence"/>
</dbReference>
<evidence type="ECO:0000313" key="1">
    <source>
        <dbReference type="EMBL" id="KYM85346.1"/>
    </source>
</evidence>
<evidence type="ECO:0000313" key="2">
    <source>
        <dbReference type="Proteomes" id="UP000078540"/>
    </source>
</evidence>
<dbReference type="AlphaFoldDB" id="A0A195BJI2"/>
<accession>A0A195BJI2</accession>
<keyword evidence="2" id="KW-1185">Reference proteome</keyword>